<protein>
    <submittedName>
        <fullName evidence="1">Uncharacterized protein</fullName>
    </submittedName>
</protein>
<keyword evidence="2" id="KW-1185">Reference proteome</keyword>
<reference evidence="2" key="1">
    <citation type="journal article" date="2017" name="Nature">
        <title>The sunflower genome provides insights into oil metabolism, flowering and Asterid evolution.</title>
        <authorList>
            <person name="Badouin H."/>
            <person name="Gouzy J."/>
            <person name="Grassa C.J."/>
            <person name="Murat F."/>
            <person name="Staton S.E."/>
            <person name="Cottret L."/>
            <person name="Lelandais-Briere C."/>
            <person name="Owens G.L."/>
            <person name="Carrere S."/>
            <person name="Mayjonade B."/>
            <person name="Legrand L."/>
            <person name="Gill N."/>
            <person name="Kane N.C."/>
            <person name="Bowers J.E."/>
            <person name="Hubner S."/>
            <person name="Bellec A."/>
            <person name="Berard A."/>
            <person name="Berges H."/>
            <person name="Blanchet N."/>
            <person name="Boniface M.C."/>
            <person name="Brunel D."/>
            <person name="Catrice O."/>
            <person name="Chaidir N."/>
            <person name="Claudel C."/>
            <person name="Donnadieu C."/>
            <person name="Faraut T."/>
            <person name="Fievet G."/>
            <person name="Helmstetter N."/>
            <person name="King M."/>
            <person name="Knapp S.J."/>
            <person name="Lai Z."/>
            <person name="Le Paslier M.C."/>
            <person name="Lippi Y."/>
            <person name="Lorenzon L."/>
            <person name="Mandel J.R."/>
            <person name="Marage G."/>
            <person name="Marchand G."/>
            <person name="Marquand E."/>
            <person name="Bret-Mestries E."/>
            <person name="Morien E."/>
            <person name="Nambeesan S."/>
            <person name="Nguyen T."/>
            <person name="Pegot-Espagnet P."/>
            <person name="Pouilly N."/>
            <person name="Raftis F."/>
            <person name="Sallet E."/>
            <person name="Schiex T."/>
            <person name="Thomas J."/>
            <person name="Vandecasteele C."/>
            <person name="Vares D."/>
            <person name="Vear F."/>
            <person name="Vautrin S."/>
            <person name="Crespi M."/>
            <person name="Mangin B."/>
            <person name="Burke J.M."/>
            <person name="Salse J."/>
            <person name="Munos S."/>
            <person name="Vincourt P."/>
            <person name="Rieseberg L.H."/>
            <person name="Langlade N.B."/>
        </authorList>
    </citation>
    <scope>NUCLEOTIDE SEQUENCE [LARGE SCALE GENOMIC DNA]</scope>
    <source>
        <strain evidence="2">cv. SF193</strain>
    </source>
</reference>
<gene>
    <name evidence="1" type="ORF">HannXRQ_Chr04g0112781</name>
</gene>
<evidence type="ECO:0000313" key="1">
    <source>
        <dbReference type="EMBL" id="OTG28576.1"/>
    </source>
</evidence>
<sequence length="66" mass="7580">MICFCSVGADVGSFCWGSRLTSSDLLGFKPEICVLWVRNPDLRFYNRQIDAFTKTRKRVTGNIFNQ</sequence>
<dbReference type="AlphaFoldDB" id="A0A251V0D5"/>
<name>A0A251V0D5_HELAN</name>
<evidence type="ECO:0000313" key="2">
    <source>
        <dbReference type="Proteomes" id="UP000215914"/>
    </source>
</evidence>
<accession>A0A251V0D5</accession>
<proteinExistence type="predicted"/>
<dbReference type="InParanoid" id="A0A251V0D5"/>
<dbReference type="Proteomes" id="UP000215914">
    <property type="component" value="Chromosome 4"/>
</dbReference>
<organism evidence="1 2">
    <name type="scientific">Helianthus annuus</name>
    <name type="common">Common sunflower</name>
    <dbReference type="NCBI Taxonomy" id="4232"/>
    <lineage>
        <taxon>Eukaryota</taxon>
        <taxon>Viridiplantae</taxon>
        <taxon>Streptophyta</taxon>
        <taxon>Embryophyta</taxon>
        <taxon>Tracheophyta</taxon>
        <taxon>Spermatophyta</taxon>
        <taxon>Magnoliopsida</taxon>
        <taxon>eudicotyledons</taxon>
        <taxon>Gunneridae</taxon>
        <taxon>Pentapetalae</taxon>
        <taxon>asterids</taxon>
        <taxon>campanulids</taxon>
        <taxon>Asterales</taxon>
        <taxon>Asteraceae</taxon>
        <taxon>Asteroideae</taxon>
        <taxon>Heliantheae alliance</taxon>
        <taxon>Heliantheae</taxon>
        <taxon>Helianthus</taxon>
    </lineage>
</organism>
<dbReference type="EMBL" id="CM007893">
    <property type="protein sequence ID" value="OTG28576.1"/>
    <property type="molecule type" value="Genomic_DNA"/>
</dbReference>